<keyword evidence="1" id="KW-0677">Repeat</keyword>
<dbReference type="GO" id="GO:0003723">
    <property type="term" value="F:RNA binding"/>
    <property type="evidence" value="ECO:0007669"/>
    <property type="project" value="InterPro"/>
</dbReference>
<feature type="repeat" description="PPR" evidence="2">
    <location>
        <begin position="382"/>
        <end position="416"/>
    </location>
</feature>
<gene>
    <name evidence="3" type="ORF">KP509_25G011600</name>
</gene>
<dbReference type="GO" id="GO:0048731">
    <property type="term" value="P:system development"/>
    <property type="evidence" value="ECO:0007669"/>
    <property type="project" value="UniProtKB-ARBA"/>
</dbReference>
<feature type="repeat" description="PPR" evidence="2">
    <location>
        <begin position="685"/>
        <end position="719"/>
    </location>
</feature>
<dbReference type="Pfam" id="PF01535">
    <property type="entry name" value="PPR"/>
    <property type="match status" value="7"/>
</dbReference>
<dbReference type="PANTHER" id="PTHR24015">
    <property type="entry name" value="OS07G0578800 PROTEIN-RELATED"/>
    <property type="match status" value="1"/>
</dbReference>
<evidence type="ECO:0008006" key="5">
    <source>
        <dbReference type="Google" id="ProtNLM"/>
    </source>
</evidence>
<dbReference type="InterPro" id="IPR002885">
    <property type="entry name" value="PPR_rpt"/>
</dbReference>
<organism evidence="3 4">
    <name type="scientific">Ceratopteris richardii</name>
    <name type="common">Triangle waterfern</name>
    <dbReference type="NCBI Taxonomy" id="49495"/>
    <lineage>
        <taxon>Eukaryota</taxon>
        <taxon>Viridiplantae</taxon>
        <taxon>Streptophyta</taxon>
        <taxon>Embryophyta</taxon>
        <taxon>Tracheophyta</taxon>
        <taxon>Polypodiopsida</taxon>
        <taxon>Polypodiidae</taxon>
        <taxon>Polypodiales</taxon>
        <taxon>Pteridineae</taxon>
        <taxon>Pteridaceae</taxon>
        <taxon>Parkerioideae</taxon>
        <taxon>Ceratopteris</taxon>
    </lineage>
</organism>
<name>A0A8T2RMU7_CERRI</name>
<protein>
    <recommendedName>
        <fullName evidence="5">Pentatricopeptide repeat-containing protein</fullName>
    </recommendedName>
</protein>
<dbReference type="AlphaFoldDB" id="A0A8T2RMU7"/>
<feature type="repeat" description="PPR" evidence="2">
    <location>
        <begin position="484"/>
        <end position="518"/>
    </location>
</feature>
<dbReference type="Gene3D" id="1.25.40.10">
    <property type="entry name" value="Tetratricopeptide repeat domain"/>
    <property type="match status" value="7"/>
</dbReference>
<evidence type="ECO:0000313" key="3">
    <source>
        <dbReference type="EMBL" id="KAH7297766.1"/>
    </source>
</evidence>
<dbReference type="Pfam" id="PF13041">
    <property type="entry name" value="PPR_2"/>
    <property type="match status" value="4"/>
</dbReference>
<proteinExistence type="predicted"/>
<comment type="caution">
    <text evidence="3">The sequence shown here is derived from an EMBL/GenBank/DDBJ whole genome shotgun (WGS) entry which is preliminary data.</text>
</comment>
<feature type="repeat" description="PPR" evidence="2">
    <location>
        <begin position="583"/>
        <end position="617"/>
    </location>
</feature>
<dbReference type="NCBIfam" id="TIGR00756">
    <property type="entry name" value="PPR"/>
    <property type="match status" value="5"/>
</dbReference>
<feature type="repeat" description="PPR" evidence="2">
    <location>
        <begin position="77"/>
        <end position="111"/>
    </location>
</feature>
<sequence>MPVNASDLSCNRTLVSSLQRCALLKDLQTGYKLHFEIARFDHLRCDVAIGSSLVHMYSKCGLFAQAEEVLEMLPGRNSVSWNALIGGALDYNDGDKAIRWFEKMQLNGVQPDDVTFISVVKACQYMGIKKLRDIHAELARRGVLERNIIIGSNLVDIYARLGSLLESQEVFDTLCVRDVICWTALMRGYIEQGCCEKALELFEQMQVEGVAPDTVSYVCSLQACGEIGCISMGEILHAVVSMKGFLGRNLVLDTALINMYTRCGMLWTAQEIFDSLPVRNVVSWTSLINAYAECGQYENAINCFELMQHDEVSPNTATFLSTLKACWSIRVVDKGEEIHADIVKKGLFDEYLALGNALIDMYMKCGYIHEAQDVFNRLSFRSLVSWNTLVIGYADQGHGIDALKHFENVQLQGYFPDVVTYIGGLKACCILQDLQKGQAFHAQIFSLGLLGKDPGLGSVLIDMYVKCRMLVKAQDVFERIPIPDVIAWSALIGGYAEAGNFDKTLMYLEKMQKQGIPSSPMTFGCGLRVCSSIGAMSKGQEIHSEIERCGLHHEVGNDLVYMYAKDGWLPSAQEVFSRLQVRDVVSWNTLMTGYALIDHDEKILGLLDQLLLEGVSPDHVTLVHCLKACGNIGAINKGLQMHSFTIKSGILEEEPIIGNCLIDMYSRCGLLTLAQQVFDALPTCDVVSWNSLLAGHAQLGQSERVFEMLEKMHSACIKPSLVTMTIILSACGCKGLIERCHTYFEIMSSEYGIAPNLIHHACMVDLLSRSGQVHEAVQMIEGLPWSSDIVIWHAVLSGCGKWGSLELGREAFKHATCSGEHHAGTYMLYAQL</sequence>
<evidence type="ECO:0000313" key="4">
    <source>
        <dbReference type="Proteomes" id="UP000825935"/>
    </source>
</evidence>
<accession>A0A8T2RMU7</accession>
<dbReference type="EMBL" id="CM035430">
    <property type="protein sequence ID" value="KAH7297766.1"/>
    <property type="molecule type" value="Genomic_DNA"/>
</dbReference>
<reference evidence="3" key="1">
    <citation type="submission" date="2021-08" db="EMBL/GenBank/DDBJ databases">
        <title>WGS assembly of Ceratopteris richardii.</title>
        <authorList>
            <person name="Marchant D.B."/>
            <person name="Chen G."/>
            <person name="Jenkins J."/>
            <person name="Shu S."/>
            <person name="Leebens-Mack J."/>
            <person name="Grimwood J."/>
            <person name="Schmutz J."/>
            <person name="Soltis P."/>
            <person name="Soltis D."/>
            <person name="Chen Z.-H."/>
        </authorList>
    </citation>
    <scope>NUCLEOTIDE SEQUENCE</scope>
    <source>
        <strain evidence="3">Whitten #5841</strain>
        <tissue evidence="3">Leaf</tissue>
    </source>
</reference>
<keyword evidence="4" id="KW-1185">Reference proteome</keyword>
<evidence type="ECO:0000256" key="2">
    <source>
        <dbReference type="PROSITE-ProRule" id="PRU00708"/>
    </source>
</evidence>
<dbReference type="PANTHER" id="PTHR24015:SF548">
    <property type="entry name" value="OS08G0340900 PROTEIN"/>
    <property type="match status" value="1"/>
</dbReference>
<evidence type="ECO:0000256" key="1">
    <source>
        <dbReference type="ARBA" id="ARBA00022737"/>
    </source>
</evidence>
<feature type="repeat" description="PPR" evidence="2">
    <location>
        <begin position="178"/>
        <end position="212"/>
    </location>
</feature>
<feature type="non-terminal residue" evidence="3">
    <location>
        <position position="832"/>
    </location>
</feature>
<feature type="repeat" description="PPR" evidence="2">
    <location>
        <begin position="280"/>
        <end position="314"/>
    </location>
</feature>
<dbReference type="InterPro" id="IPR011990">
    <property type="entry name" value="TPR-like_helical_dom_sf"/>
</dbReference>
<dbReference type="FunFam" id="1.25.40.10:FF:000381">
    <property type="entry name" value="Pentatricopeptide repeat-containing protein"/>
    <property type="match status" value="1"/>
</dbReference>
<dbReference type="PROSITE" id="PS51375">
    <property type="entry name" value="PPR"/>
    <property type="match status" value="7"/>
</dbReference>
<dbReference type="GO" id="GO:0009451">
    <property type="term" value="P:RNA modification"/>
    <property type="evidence" value="ECO:0007669"/>
    <property type="project" value="InterPro"/>
</dbReference>
<dbReference type="Proteomes" id="UP000825935">
    <property type="component" value="Chromosome 25"/>
</dbReference>
<dbReference type="InterPro" id="IPR046960">
    <property type="entry name" value="PPR_At4g14850-like_plant"/>
</dbReference>
<dbReference type="OrthoDB" id="185373at2759"/>
<dbReference type="FunFam" id="1.25.40.10:FF:000158">
    <property type="entry name" value="pentatricopeptide repeat-containing protein At2g33680"/>
    <property type="match status" value="1"/>
</dbReference>